<protein>
    <submittedName>
        <fullName evidence="2">Uncharacterized protein</fullName>
    </submittedName>
</protein>
<dbReference type="GO" id="GO:0003676">
    <property type="term" value="F:nucleic acid binding"/>
    <property type="evidence" value="ECO:0007669"/>
    <property type="project" value="InterPro"/>
</dbReference>
<proteinExistence type="predicted"/>
<reference evidence="2 3" key="1">
    <citation type="submission" date="2020-06" db="EMBL/GenBank/DDBJ databases">
        <authorList>
            <person name="Li R."/>
            <person name="Bekaert M."/>
        </authorList>
    </citation>
    <scope>NUCLEOTIDE SEQUENCE [LARGE SCALE GENOMIC DNA]</scope>
    <source>
        <strain evidence="3">wild</strain>
    </source>
</reference>
<name>A0A6J8AST5_MYTCO</name>
<gene>
    <name evidence="2" type="ORF">MCOR_11031</name>
</gene>
<accession>A0A6J8AST5</accession>
<evidence type="ECO:0000313" key="2">
    <source>
        <dbReference type="EMBL" id="CAC5373195.1"/>
    </source>
</evidence>
<keyword evidence="3" id="KW-1185">Reference proteome</keyword>
<dbReference type="AlphaFoldDB" id="A0A6J8AST5"/>
<sequence>MATTLCYKNPPNLINAKSYQQWKKHEVKLWQLVTELDKKKRDIRDMAEHLNLSVKTRAGYSPWSNVVVERHNPTLTETINKMTETPTFYGRLPSVGQFMLRSDLMYYDSDEDEPHDTENDNDESQENGEGSAYKSITDSYDGGDCHAENIVPGGNMNGSLNGEDIPPNTDDGDSLDLEIQADIDTYEENMECDAES</sequence>
<dbReference type="Gene3D" id="3.30.420.10">
    <property type="entry name" value="Ribonuclease H-like superfamily/Ribonuclease H"/>
    <property type="match status" value="1"/>
</dbReference>
<feature type="compositionally biased region" description="Acidic residues" evidence="1">
    <location>
        <begin position="108"/>
        <end position="126"/>
    </location>
</feature>
<organism evidence="2 3">
    <name type="scientific">Mytilus coruscus</name>
    <name type="common">Sea mussel</name>
    <dbReference type="NCBI Taxonomy" id="42192"/>
    <lineage>
        <taxon>Eukaryota</taxon>
        <taxon>Metazoa</taxon>
        <taxon>Spiralia</taxon>
        <taxon>Lophotrochozoa</taxon>
        <taxon>Mollusca</taxon>
        <taxon>Bivalvia</taxon>
        <taxon>Autobranchia</taxon>
        <taxon>Pteriomorphia</taxon>
        <taxon>Mytilida</taxon>
        <taxon>Mytiloidea</taxon>
        <taxon>Mytilidae</taxon>
        <taxon>Mytilinae</taxon>
        <taxon>Mytilus</taxon>
    </lineage>
</organism>
<dbReference type="OrthoDB" id="8029976at2759"/>
<feature type="region of interest" description="Disordered" evidence="1">
    <location>
        <begin position="108"/>
        <end position="175"/>
    </location>
</feature>
<dbReference type="InterPro" id="IPR036397">
    <property type="entry name" value="RNaseH_sf"/>
</dbReference>
<dbReference type="SUPFAM" id="SSF53098">
    <property type="entry name" value="Ribonuclease H-like"/>
    <property type="match status" value="1"/>
</dbReference>
<dbReference type="Proteomes" id="UP000507470">
    <property type="component" value="Unassembled WGS sequence"/>
</dbReference>
<dbReference type="EMBL" id="CACVKT020001887">
    <property type="protein sequence ID" value="CAC5373195.1"/>
    <property type="molecule type" value="Genomic_DNA"/>
</dbReference>
<evidence type="ECO:0000313" key="3">
    <source>
        <dbReference type="Proteomes" id="UP000507470"/>
    </source>
</evidence>
<evidence type="ECO:0000256" key="1">
    <source>
        <dbReference type="SAM" id="MobiDB-lite"/>
    </source>
</evidence>
<dbReference type="InterPro" id="IPR012337">
    <property type="entry name" value="RNaseH-like_sf"/>
</dbReference>